<evidence type="ECO:0000256" key="3">
    <source>
        <dbReference type="ARBA" id="ARBA00023027"/>
    </source>
</evidence>
<keyword evidence="4" id="KW-0862">Zinc</keyword>
<dbReference type="Proteomes" id="UP000095023">
    <property type="component" value="Unassembled WGS sequence"/>
</dbReference>
<dbReference type="GO" id="GO:0046872">
    <property type="term" value="F:metal ion binding"/>
    <property type="evidence" value="ECO:0007669"/>
    <property type="project" value="UniProtKB-KW"/>
</dbReference>
<evidence type="ECO:0000256" key="4">
    <source>
        <dbReference type="PROSITE-ProRule" id="PRU00236"/>
    </source>
</evidence>
<dbReference type="AlphaFoldDB" id="A0A1E4TKK0"/>
<dbReference type="InterPro" id="IPR029035">
    <property type="entry name" value="DHS-like_NAD/FAD-binding_dom"/>
</dbReference>
<feature type="binding site" evidence="4">
    <location>
        <position position="85"/>
    </location>
    <ligand>
        <name>Zn(2+)</name>
        <dbReference type="ChEBI" id="CHEBI:29105"/>
    </ligand>
</feature>
<protein>
    <recommendedName>
        <fullName evidence="5">Deacetylase sirtuin-type domain-containing protein</fullName>
    </recommendedName>
</protein>
<keyword evidence="7" id="KW-1185">Reference proteome</keyword>
<feature type="binding site" evidence="4">
    <location>
        <position position="105"/>
    </location>
    <ligand>
        <name>Zn(2+)</name>
        <dbReference type="ChEBI" id="CHEBI:29105"/>
    </ligand>
</feature>
<dbReference type="GO" id="GO:0016740">
    <property type="term" value="F:transferase activity"/>
    <property type="evidence" value="ECO:0007669"/>
    <property type="project" value="UniProtKB-KW"/>
</dbReference>
<keyword evidence="2" id="KW-0808">Transferase</keyword>
<dbReference type="Gene3D" id="3.40.50.1220">
    <property type="entry name" value="TPP-binding domain"/>
    <property type="match status" value="1"/>
</dbReference>
<dbReference type="InterPro" id="IPR026590">
    <property type="entry name" value="Ssirtuin_cat_dom"/>
</dbReference>
<gene>
    <name evidence="6" type="ORF">CANCADRAFT_42871</name>
</gene>
<keyword evidence="3" id="KW-0520">NAD</keyword>
<dbReference type="Pfam" id="PF02146">
    <property type="entry name" value="SIR2"/>
    <property type="match status" value="1"/>
</dbReference>
<keyword evidence="4" id="KW-0479">Metal-binding</keyword>
<name>A0A1E4TKK0_9ASCO</name>
<evidence type="ECO:0000256" key="1">
    <source>
        <dbReference type="ARBA" id="ARBA00006924"/>
    </source>
</evidence>
<comment type="similarity">
    <text evidence="1">Belongs to the sirtuin family. Class I subfamily.</text>
</comment>
<comment type="caution">
    <text evidence="4">Lacks conserved residue(s) required for the propagation of feature annotation.</text>
</comment>
<feature type="binding site" evidence="4">
    <location>
        <position position="80"/>
    </location>
    <ligand>
        <name>Zn(2+)</name>
        <dbReference type="ChEBI" id="CHEBI:29105"/>
    </ligand>
</feature>
<dbReference type="EMBL" id="KV453841">
    <property type="protein sequence ID" value="ODV92257.1"/>
    <property type="molecule type" value="Genomic_DNA"/>
</dbReference>
<evidence type="ECO:0000256" key="2">
    <source>
        <dbReference type="ARBA" id="ARBA00022679"/>
    </source>
</evidence>
<dbReference type="InterPro" id="IPR026591">
    <property type="entry name" value="Sirtuin_cat_small_dom_sf"/>
</dbReference>
<evidence type="ECO:0000259" key="5">
    <source>
        <dbReference type="PROSITE" id="PS50305"/>
    </source>
</evidence>
<dbReference type="PROSITE" id="PS50305">
    <property type="entry name" value="SIRTUIN"/>
    <property type="match status" value="1"/>
</dbReference>
<dbReference type="SUPFAM" id="SSF52467">
    <property type="entry name" value="DHS-like NAD/FAD-binding domain"/>
    <property type="match status" value="1"/>
</dbReference>
<reference evidence="7" key="1">
    <citation type="submission" date="2016-02" db="EMBL/GenBank/DDBJ databases">
        <title>Comparative genomics of biotechnologically important yeasts.</title>
        <authorList>
            <consortium name="DOE Joint Genome Institute"/>
            <person name="Riley R."/>
            <person name="Haridas S."/>
            <person name="Wolfe K.H."/>
            <person name="Lopes M.R."/>
            <person name="Hittinger C.T."/>
            <person name="Goker M."/>
            <person name="Salamov A."/>
            <person name="Wisecaver J."/>
            <person name="Long T.M."/>
            <person name="Aerts A.L."/>
            <person name="Barry K."/>
            <person name="Choi C."/>
            <person name="Clum A."/>
            <person name="Coughlan A.Y."/>
            <person name="Deshpande S."/>
            <person name="Douglass A.P."/>
            <person name="Hanson S.J."/>
            <person name="Klenk H.-P."/>
            <person name="Labutti K."/>
            <person name="Lapidus A."/>
            <person name="Lindquist E."/>
            <person name="Lipzen A."/>
            <person name="Meier-Kolthoff J.P."/>
            <person name="Ohm R.A."/>
            <person name="Otillar R.P."/>
            <person name="Pangilinan J."/>
            <person name="Peng Y."/>
            <person name="Rokas A."/>
            <person name="Rosa C.A."/>
            <person name="Scheuner C."/>
            <person name="Sibirny A.A."/>
            <person name="Slot J.C."/>
            <person name="Stielow J.B."/>
            <person name="Sun H."/>
            <person name="Kurtzman C.P."/>
            <person name="Blackwell M."/>
            <person name="Jeffries T.W."/>
            <person name="Grigoriev I.V."/>
        </authorList>
    </citation>
    <scope>NUCLEOTIDE SEQUENCE [LARGE SCALE GENOMIC DNA]</scope>
    <source>
        <strain evidence="7">NRRL Y-17796</strain>
    </source>
</reference>
<evidence type="ECO:0000313" key="6">
    <source>
        <dbReference type="EMBL" id="ODV92257.1"/>
    </source>
</evidence>
<sequence>MFYTDPTAIWSIYREKRQVAHDTLDEEPLPAVAQIVRWARALGPAMLTVSLDPDVRLEAAGHPGGESLIKVRGDLFRQKCTGFDCTNVETLSAAAWSDTVEVPLCTVCGTVMRPDVVWDGEPLRLADVDHIDAFVAQATAVSVVGDVNEWPIAGYVRRLQSKGCPLTIYNLDGATIG</sequence>
<dbReference type="InterPro" id="IPR003000">
    <property type="entry name" value="Sirtuin"/>
</dbReference>
<organism evidence="6 7">
    <name type="scientific">Tortispora caseinolytica NRRL Y-17796</name>
    <dbReference type="NCBI Taxonomy" id="767744"/>
    <lineage>
        <taxon>Eukaryota</taxon>
        <taxon>Fungi</taxon>
        <taxon>Dikarya</taxon>
        <taxon>Ascomycota</taxon>
        <taxon>Saccharomycotina</taxon>
        <taxon>Trigonopsidomycetes</taxon>
        <taxon>Trigonopsidales</taxon>
        <taxon>Trigonopsidaceae</taxon>
        <taxon>Tortispora</taxon>
    </lineage>
</organism>
<feature type="binding site" evidence="4">
    <location>
        <position position="108"/>
    </location>
    <ligand>
        <name>Zn(2+)</name>
        <dbReference type="ChEBI" id="CHEBI:29105"/>
    </ligand>
</feature>
<evidence type="ECO:0000313" key="7">
    <source>
        <dbReference type="Proteomes" id="UP000095023"/>
    </source>
</evidence>
<accession>A0A1E4TKK0</accession>
<proteinExistence type="inferred from homology"/>
<dbReference type="Gene3D" id="3.30.1600.10">
    <property type="entry name" value="SIR2/SIRT2 'Small Domain"/>
    <property type="match status" value="1"/>
</dbReference>
<dbReference type="GO" id="GO:0070403">
    <property type="term" value="F:NAD+ binding"/>
    <property type="evidence" value="ECO:0007669"/>
    <property type="project" value="InterPro"/>
</dbReference>
<feature type="domain" description="Deacetylase sirtuin-type" evidence="5">
    <location>
        <begin position="1"/>
        <end position="177"/>
    </location>
</feature>
<dbReference type="OrthoDB" id="424302at2759"/>